<proteinExistence type="predicted"/>
<comment type="caution">
    <text evidence="1">The sequence shown here is derived from an EMBL/GenBank/DDBJ whole genome shotgun (WGS) entry which is preliminary data.</text>
</comment>
<protein>
    <submittedName>
        <fullName evidence="1">Uncharacterized protein</fullName>
    </submittedName>
</protein>
<reference evidence="2" key="1">
    <citation type="journal article" date="2024" name="Proc. Natl. Acad. Sci. U.S.A.">
        <title>Extraordinary preservation of gene collinearity over three hundred million years revealed in homosporous lycophytes.</title>
        <authorList>
            <person name="Li C."/>
            <person name="Wickell D."/>
            <person name="Kuo L.Y."/>
            <person name="Chen X."/>
            <person name="Nie B."/>
            <person name="Liao X."/>
            <person name="Peng D."/>
            <person name="Ji J."/>
            <person name="Jenkins J."/>
            <person name="Williams M."/>
            <person name="Shu S."/>
            <person name="Plott C."/>
            <person name="Barry K."/>
            <person name="Rajasekar S."/>
            <person name="Grimwood J."/>
            <person name="Han X."/>
            <person name="Sun S."/>
            <person name="Hou Z."/>
            <person name="He W."/>
            <person name="Dai G."/>
            <person name="Sun C."/>
            <person name="Schmutz J."/>
            <person name="Leebens-Mack J.H."/>
            <person name="Li F.W."/>
            <person name="Wang L."/>
        </authorList>
    </citation>
    <scope>NUCLEOTIDE SEQUENCE [LARGE SCALE GENOMIC DNA]</scope>
    <source>
        <strain evidence="2">cv. PW_Plant_1</strain>
    </source>
</reference>
<sequence>MEAKDAIWIYVLLFAACAVLIYGRPFVARSKAVYAALPASFLSFQRRFLYMHFLASGVEQLQLLFVEVVYVKFGAERKKLPTLLTIGFSSSFLFGTFLGLSTDFIGRKRTSIFCLLLHVLVAVFKQVKSYQMLYYATFILGPALSVLPCAFEAWMVAEHEKCGFTQDWLNDTFWVMSFGSAVVAIATGALANVLVEIWGFGITSPALVTAVVAGLCALLMAQSWKDTASCTQTTWIKTTSLLMNSLHDKKVLLLGWIHACLDFTIWTFWILWMPTLVADGREVNGGLTFSLLMASRMLGSTLTSYCLCGPFLTRIETYLPVVLIVSSICMAIPAYDYQEVGDLVAVFCLFQICMGIALPSLAHLRNIYIQADRRAGVMTIYRVPANIALIIIIVYGAKYRYLENSMIFTLCTCSLLSAAAGLYMLDQWRIKVPVDIVATFCSWICVEN</sequence>
<accession>A0ACC2C9V7</accession>
<gene>
    <name evidence="1" type="ORF">O6H91_11G064700</name>
</gene>
<organism evidence="1 2">
    <name type="scientific">Diphasiastrum complanatum</name>
    <name type="common">Issler's clubmoss</name>
    <name type="synonym">Lycopodium complanatum</name>
    <dbReference type="NCBI Taxonomy" id="34168"/>
    <lineage>
        <taxon>Eukaryota</taxon>
        <taxon>Viridiplantae</taxon>
        <taxon>Streptophyta</taxon>
        <taxon>Embryophyta</taxon>
        <taxon>Tracheophyta</taxon>
        <taxon>Lycopodiopsida</taxon>
        <taxon>Lycopodiales</taxon>
        <taxon>Lycopodiaceae</taxon>
        <taxon>Lycopodioideae</taxon>
        <taxon>Diphasiastrum</taxon>
    </lineage>
</organism>
<evidence type="ECO:0000313" key="2">
    <source>
        <dbReference type="Proteomes" id="UP001162992"/>
    </source>
</evidence>
<dbReference type="EMBL" id="CM055102">
    <property type="protein sequence ID" value="KAJ7538829.1"/>
    <property type="molecule type" value="Genomic_DNA"/>
</dbReference>
<name>A0ACC2C9V7_DIPCM</name>
<dbReference type="Proteomes" id="UP001162992">
    <property type="component" value="Chromosome 11"/>
</dbReference>
<evidence type="ECO:0000313" key="1">
    <source>
        <dbReference type="EMBL" id="KAJ7538829.1"/>
    </source>
</evidence>
<keyword evidence="2" id="KW-1185">Reference proteome</keyword>